<keyword evidence="1 5" id="KW-0328">Glycosyltransferase</keyword>
<dbReference type="EMBL" id="JBHSAY010000006">
    <property type="protein sequence ID" value="MFC4131627.1"/>
    <property type="molecule type" value="Genomic_DNA"/>
</dbReference>
<dbReference type="Proteomes" id="UP001595816">
    <property type="component" value="Unassembled WGS sequence"/>
</dbReference>
<evidence type="ECO:0000256" key="3">
    <source>
        <dbReference type="SAM" id="MobiDB-lite"/>
    </source>
</evidence>
<comment type="caution">
    <text evidence="5">The sequence shown here is derived from an EMBL/GenBank/DDBJ whole genome shotgun (WGS) entry which is preliminary data.</text>
</comment>
<accession>A0ABV8LKW7</accession>
<dbReference type="EC" id="2.4.-.-" evidence="5"/>
<reference evidence="6" key="1">
    <citation type="journal article" date="2019" name="Int. J. Syst. Evol. Microbiol.">
        <title>The Global Catalogue of Microorganisms (GCM) 10K type strain sequencing project: providing services to taxonomists for standard genome sequencing and annotation.</title>
        <authorList>
            <consortium name="The Broad Institute Genomics Platform"/>
            <consortium name="The Broad Institute Genome Sequencing Center for Infectious Disease"/>
            <person name="Wu L."/>
            <person name="Ma J."/>
        </authorList>
    </citation>
    <scope>NUCLEOTIDE SEQUENCE [LARGE SCALE GENOMIC DNA]</scope>
    <source>
        <strain evidence="6">CGMCC 4.7289</strain>
    </source>
</reference>
<gene>
    <name evidence="5" type="ORF">ACFOZ4_13530</name>
</gene>
<evidence type="ECO:0000259" key="4">
    <source>
        <dbReference type="Pfam" id="PF13579"/>
    </source>
</evidence>
<proteinExistence type="predicted"/>
<dbReference type="InterPro" id="IPR028098">
    <property type="entry name" value="Glyco_trans_4-like_N"/>
</dbReference>
<feature type="domain" description="Glycosyltransferase subfamily 4-like N-terminal" evidence="4">
    <location>
        <begin position="21"/>
        <end position="165"/>
    </location>
</feature>
<evidence type="ECO:0000256" key="1">
    <source>
        <dbReference type="ARBA" id="ARBA00022676"/>
    </source>
</evidence>
<dbReference type="Gene3D" id="3.40.50.2000">
    <property type="entry name" value="Glycogen Phosphorylase B"/>
    <property type="match status" value="2"/>
</dbReference>
<keyword evidence="2 5" id="KW-0808">Transferase</keyword>
<organism evidence="5 6">
    <name type="scientific">Hamadaea flava</name>
    <dbReference type="NCBI Taxonomy" id="1742688"/>
    <lineage>
        <taxon>Bacteria</taxon>
        <taxon>Bacillati</taxon>
        <taxon>Actinomycetota</taxon>
        <taxon>Actinomycetes</taxon>
        <taxon>Micromonosporales</taxon>
        <taxon>Micromonosporaceae</taxon>
        <taxon>Hamadaea</taxon>
    </lineage>
</organism>
<keyword evidence="6" id="KW-1185">Reference proteome</keyword>
<evidence type="ECO:0000313" key="5">
    <source>
        <dbReference type="EMBL" id="MFC4131627.1"/>
    </source>
</evidence>
<dbReference type="Pfam" id="PF13579">
    <property type="entry name" value="Glyco_trans_4_4"/>
    <property type="match status" value="1"/>
</dbReference>
<evidence type="ECO:0000313" key="6">
    <source>
        <dbReference type="Proteomes" id="UP001595816"/>
    </source>
</evidence>
<dbReference type="SUPFAM" id="SSF53756">
    <property type="entry name" value="UDP-Glycosyltransferase/glycogen phosphorylase"/>
    <property type="match status" value="1"/>
</dbReference>
<dbReference type="PANTHER" id="PTHR45947">
    <property type="entry name" value="SULFOQUINOVOSYL TRANSFERASE SQD2"/>
    <property type="match status" value="1"/>
</dbReference>
<feature type="region of interest" description="Disordered" evidence="3">
    <location>
        <begin position="388"/>
        <end position="414"/>
    </location>
</feature>
<sequence>MTATEYDLCVAVNYYTPYVSGLTEVARVVAEGLAARGWRIAVVAAQHDPATPRRETLSGVDVYRTPVTATINRGLVSPSFPATVRRIARRSRVLHLHLPMLEAGLIAARLPTPIVSTYHIDLWLPPGLVARAATAAVAVSARYALRRSAAVVVNSDDQAAHSQLWPVLSQARREAISAPCLDRSGGRPSYRETAGPHIGFLGRIVADKGLEYLVEAFDGIDDPQARLLIGGDYLTVAGTSVIDRIRAAADRDPRIRILGLLRGQQIADFYASIDAFALPSVAESFGIAQAEAMMCGVPSVTTDLPGGRYPVVATGMGMVVAPRSPVQLRAALFDVLSWDAARRADGAERARDLFGLTACLDRYAALFDSLAAPPVVAAASAAAVTASGRSRSCPPGVDQGATDATRRAITTEGS</sequence>
<name>A0ABV8LKW7_9ACTN</name>
<evidence type="ECO:0000256" key="2">
    <source>
        <dbReference type="ARBA" id="ARBA00022679"/>
    </source>
</evidence>
<dbReference type="Pfam" id="PF13692">
    <property type="entry name" value="Glyco_trans_1_4"/>
    <property type="match status" value="1"/>
</dbReference>
<protein>
    <submittedName>
        <fullName evidence="5">Glycosyltransferase family 4 protein</fullName>
        <ecNumber evidence="5">2.4.-.-</ecNumber>
    </submittedName>
</protein>
<dbReference type="PANTHER" id="PTHR45947:SF3">
    <property type="entry name" value="SULFOQUINOVOSYL TRANSFERASE SQD2"/>
    <property type="match status" value="1"/>
</dbReference>
<dbReference type="RefSeq" id="WP_253755319.1">
    <property type="nucleotide sequence ID" value="NZ_JAMZDZ010000001.1"/>
</dbReference>
<dbReference type="GO" id="GO:0016757">
    <property type="term" value="F:glycosyltransferase activity"/>
    <property type="evidence" value="ECO:0007669"/>
    <property type="project" value="UniProtKB-KW"/>
</dbReference>
<dbReference type="InterPro" id="IPR050194">
    <property type="entry name" value="Glycosyltransferase_grp1"/>
</dbReference>
<dbReference type="CDD" id="cd03801">
    <property type="entry name" value="GT4_PimA-like"/>
    <property type="match status" value="1"/>
</dbReference>